<dbReference type="Pfam" id="PF04539">
    <property type="entry name" value="Sigma70_r3"/>
    <property type="match status" value="1"/>
</dbReference>
<gene>
    <name evidence="6" type="ORF">SAMN05192533_102302</name>
</gene>
<evidence type="ECO:0000256" key="2">
    <source>
        <dbReference type="ARBA" id="ARBA00023082"/>
    </source>
</evidence>
<dbReference type="InterPro" id="IPR014284">
    <property type="entry name" value="RNA_pol_sigma-70_dom"/>
</dbReference>
<dbReference type="AlphaFoldDB" id="A0A1H7XNY1"/>
<keyword evidence="1" id="KW-0805">Transcription regulation</keyword>
<dbReference type="InterPro" id="IPR007627">
    <property type="entry name" value="RNA_pol_sigma70_r2"/>
</dbReference>
<dbReference type="SUPFAM" id="SSF88946">
    <property type="entry name" value="Sigma2 domain of RNA polymerase sigma factors"/>
    <property type="match status" value="2"/>
</dbReference>
<dbReference type="InterPro" id="IPR013324">
    <property type="entry name" value="RNA_pol_sigma_r3/r4-like"/>
</dbReference>
<dbReference type="InterPro" id="IPR013249">
    <property type="entry name" value="RNA_pol_sigma70_r4_t2"/>
</dbReference>
<reference evidence="7" key="1">
    <citation type="submission" date="2016-10" db="EMBL/GenBank/DDBJ databases">
        <authorList>
            <person name="Varghese N."/>
            <person name="Submissions S."/>
        </authorList>
    </citation>
    <scope>NUCLEOTIDE SEQUENCE [LARGE SCALE GENOMIC DNA]</scope>
    <source>
        <strain evidence="7">B48,IBRC-M 10115,DSM 25386,CECT 8001</strain>
    </source>
</reference>
<dbReference type="Proteomes" id="UP000198553">
    <property type="component" value="Unassembled WGS sequence"/>
</dbReference>
<dbReference type="Gene3D" id="1.10.1740.10">
    <property type="match status" value="2"/>
</dbReference>
<organism evidence="6 7">
    <name type="scientific">Mesobacillus persicus</name>
    <dbReference type="NCBI Taxonomy" id="930146"/>
    <lineage>
        <taxon>Bacteria</taxon>
        <taxon>Bacillati</taxon>
        <taxon>Bacillota</taxon>
        <taxon>Bacilli</taxon>
        <taxon>Bacillales</taxon>
        <taxon>Bacillaceae</taxon>
        <taxon>Mesobacillus</taxon>
    </lineage>
</organism>
<dbReference type="InterPro" id="IPR036388">
    <property type="entry name" value="WH-like_DNA-bd_sf"/>
</dbReference>
<keyword evidence="4" id="KW-0804">Transcription</keyword>
<dbReference type="PANTHER" id="PTHR30385">
    <property type="entry name" value="SIGMA FACTOR F FLAGELLAR"/>
    <property type="match status" value="1"/>
</dbReference>
<dbReference type="OrthoDB" id="1767844at2"/>
<protein>
    <submittedName>
        <fullName evidence="6">RNA polymerase sigma-H factor</fullName>
    </submittedName>
</protein>
<dbReference type="SUPFAM" id="SSF88659">
    <property type="entry name" value="Sigma3 and sigma4 domains of RNA polymerase sigma factors"/>
    <property type="match status" value="4"/>
</dbReference>
<sequence>MSHIADIDMNVLKQAQQGDERAINEIIQKCEPIVKSFQKKIFIPGADRDDIFQIGCMGMMEAIEAFNPEKVENGNFQSWCRRFVKHKILGELNRSKNNKHLALNESHSYDALLPDGDDTAFIDYASHSEQAQISLSYEFVDPSKQVETNDTVKHFKQYKEETFTEMEKQIFELSLEGYSYSEIGEKVGINRKKVDNALYRAKGKVQEFKTQLEKEPNNPEAKEEIEQDKIQIEVNYGVSKKNQDDWKKYDVYKKIKQAEEMLTIELHRKPTIEEIVQQAGIRKEKYYEIEFLLFNGTFESLEELATKPDDEKSNEELVVEYKYATSDNRKEEIKEVLITRNEKFIYHFIYKLSPSARNDTFLQEDLYQIGVIGFLEALENYDVTQIENNKFISFAGQNIKWGIKRELGKQNQQQNGLPVNAYYEIRKIRKTKAKLKEELKREPNDEELASALEVSMKLLKKYKSWEENFNTYSLDAEIKTSSYKDESTTTLKDTLVNTTFDEPDNGLDKMDIQDLLIYLNEKERDIIEKRYYDVMTLEQIGEEYGITREAIRQLEEKALEKLKAMMTNENLDVLLRKNINEEHCLMLEYCALPFAERLEELIFLYKKFSKDKVARMLFDLQRGGYITYKKGWNANRKATLTPKGKVTVNNFHKAYGLVD</sequence>
<dbReference type="GO" id="GO:0003677">
    <property type="term" value="F:DNA binding"/>
    <property type="evidence" value="ECO:0007669"/>
    <property type="project" value="UniProtKB-KW"/>
</dbReference>
<dbReference type="NCBIfam" id="TIGR02937">
    <property type="entry name" value="sigma70-ECF"/>
    <property type="match status" value="2"/>
</dbReference>
<evidence type="ECO:0000313" key="6">
    <source>
        <dbReference type="EMBL" id="SEM35612.1"/>
    </source>
</evidence>
<dbReference type="InterPro" id="IPR000943">
    <property type="entry name" value="RNA_pol_sigma70"/>
</dbReference>
<dbReference type="PANTHER" id="PTHR30385:SF7">
    <property type="entry name" value="RNA POLYMERASE SIGMA FACTOR FLIA"/>
    <property type="match status" value="1"/>
</dbReference>
<keyword evidence="7" id="KW-1185">Reference proteome</keyword>
<name>A0A1H7XNY1_9BACI</name>
<evidence type="ECO:0000256" key="3">
    <source>
        <dbReference type="ARBA" id="ARBA00023125"/>
    </source>
</evidence>
<dbReference type="Pfam" id="PF04545">
    <property type="entry name" value="Sigma70_r4"/>
    <property type="match status" value="1"/>
</dbReference>
<keyword evidence="2" id="KW-0731">Sigma factor</keyword>
<evidence type="ECO:0000313" key="7">
    <source>
        <dbReference type="Proteomes" id="UP000198553"/>
    </source>
</evidence>
<dbReference type="InterPro" id="IPR007624">
    <property type="entry name" value="RNA_pol_sigma70_r3"/>
</dbReference>
<dbReference type="STRING" id="930146.SAMN05192533_102302"/>
<evidence type="ECO:0000256" key="4">
    <source>
        <dbReference type="ARBA" id="ARBA00023163"/>
    </source>
</evidence>
<dbReference type="GO" id="GO:0016987">
    <property type="term" value="F:sigma factor activity"/>
    <property type="evidence" value="ECO:0007669"/>
    <property type="project" value="UniProtKB-KW"/>
</dbReference>
<dbReference type="InterPro" id="IPR007630">
    <property type="entry name" value="RNA_pol_sigma70_r4"/>
</dbReference>
<feature type="domain" description="RNA polymerase sigma-70" evidence="5">
    <location>
        <begin position="536"/>
        <end position="562"/>
    </location>
</feature>
<dbReference type="InterPro" id="IPR013325">
    <property type="entry name" value="RNA_pol_sigma_r2"/>
</dbReference>
<dbReference type="Pfam" id="PF04542">
    <property type="entry name" value="Sigma70_r2"/>
    <property type="match status" value="1"/>
</dbReference>
<dbReference type="EMBL" id="FOBW01000002">
    <property type="protein sequence ID" value="SEM35612.1"/>
    <property type="molecule type" value="Genomic_DNA"/>
</dbReference>
<dbReference type="RefSeq" id="WP_090741421.1">
    <property type="nucleotide sequence ID" value="NZ_FOBW01000002.1"/>
</dbReference>
<dbReference type="PROSITE" id="PS00716">
    <property type="entry name" value="SIGMA70_2"/>
    <property type="match status" value="1"/>
</dbReference>
<keyword evidence="3" id="KW-0238">DNA-binding</keyword>
<dbReference type="Gene3D" id="1.10.10.10">
    <property type="entry name" value="Winged helix-like DNA-binding domain superfamily/Winged helix DNA-binding domain"/>
    <property type="match status" value="3"/>
</dbReference>
<evidence type="ECO:0000259" key="5">
    <source>
        <dbReference type="PROSITE" id="PS00716"/>
    </source>
</evidence>
<accession>A0A1H7XNY1</accession>
<dbReference type="GO" id="GO:0006352">
    <property type="term" value="P:DNA-templated transcription initiation"/>
    <property type="evidence" value="ECO:0007669"/>
    <property type="project" value="InterPro"/>
</dbReference>
<dbReference type="PRINTS" id="PR00046">
    <property type="entry name" value="SIGMA70FCT"/>
</dbReference>
<evidence type="ECO:0000256" key="1">
    <source>
        <dbReference type="ARBA" id="ARBA00023015"/>
    </source>
</evidence>
<dbReference type="CDD" id="cd06171">
    <property type="entry name" value="Sigma70_r4"/>
    <property type="match status" value="1"/>
</dbReference>
<dbReference type="Pfam" id="PF08281">
    <property type="entry name" value="Sigma70_r4_2"/>
    <property type="match status" value="1"/>
</dbReference>
<proteinExistence type="predicted"/>